<reference evidence="1 2" key="1">
    <citation type="journal article" date="2020" name="Viruses">
        <title>Diversity and Host Interactions Among Virulent and Temperate Baltic Sea Flavobacterium Phages.</title>
        <authorList>
            <person name="Nilsson E."/>
            <person name="Bayfield O.W."/>
            <person name="Lundin D."/>
            <person name="Antson A.A."/>
            <person name="Holmfeldt K."/>
        </authorList>
    </citation>
    <scope>NUCLEOTIDE SEQUENCE [LARGE SCALE GENOMIC DNA]</scope>
</reference>
<evidence type="ECO:0000313" key="2">
    <source>
        <dbReference type="Proteomes" id="UP000464861"/>
    </source>
</evidence>
<dbReference type="Proteomes" id="UP000464861">
    <property type="component" value="Segment"/>
</dbReference>
<sequence length="51" mass="6146">MENLKKMIKIRIETNEECIDNFNLSNDHKESLESENEFLNFILKELCKDNQ</sequence>
<dbReference type="EMBL" id="MN812215">
    <property type="protein sequence ID" value="QHB39267.1"/>
    <property type="molecule type" value="Genomic_DNA"/>
</dbReference>
<proteinExistence type="predicted"/>
<protein>
    <submittedName>
        <fullName evidence="1">Uncharacterized protein</fullName>
    </submittedName>
</protein>
<evidence type="ECO:0000313" key="1">
    <source>
        <dbReference type="EMBL" id="QHB39267.1"/>
    </source>
</evidence>
<organism evidence="1 2">
    <name type="scientific">Flavobacterium phage vB_FspS_lillamy9-4</name>
    <dbReference type="NCBI Taxonomy" id="2686254"/>
    <lineage>
        <taxon>Viruses</taxon>
        <taxon>Duplodnaviria</taxon>
        <taxon>Heunggongvirae</taxon>
        <taxon>Uroviricota</taxon>
        <taxon>Caudoviricetes</taxon>
        <taxon>Lillamyvirus</taxon>
        <taxon>Lillamyvirus lillamy</taxon>
    </lineage>
</organism>
<accession>A0A6B9LB15</accession>
<name>A0A6B9LB15_9CAUD</name>
<gene>
    <name evidence="1" type="ORF">lillamy94_gp020</name>
</gene>